<organism evidence="1">
    <name type="scientific">Lepeophtheirus salmonis</name>
    <name type="common">Salmon louse</name>
    <name type="synonym">Caligus salmonis</name>
    <dbReference type="NCBI Taxonomy" id="72036"/>
    <lineage>
        <taxon>Eukaryota</taxon>
        <taxon>Metazoa</taxon>
        <taxon>Ecdysozoa</taxon>
        <taxon>Arthropoda</taxon>
        <taxon>Crustacea</taxon>
        <taxon>Multicrustacea</taxon>
        <taxon>Hexanauplia</taxon>
        <taxon>Copepoda</taxon>
        <taxon>Siphonostomatoida</taxon>
        <taxon>Caligidae</taxon>
        <taxon>Lepeophtheirus</taxon>
    </lineage>
</organism>
<protein>
    <submittedName>
        <fullName evidence="1">Uncharacterized protein</fullName>
    </submittedName>
</protein>
<dbReference type="EMBL" id="HACA01018208">
    <property type="protein sequence ID" value="CDW35569.1"/>
    <property type="molecule type" value="Transcribed_RNA"/>
</dbReference>
<evidence type="ECO:0000313" key="1">
    <source>
        <dbReference type="EMBL" id="CDW35569.1"/>
    </source>
</evidence>
<sequence>MSSESLNYYQDVFNSTVHLRVNITLVLPVLNNVK</sequence>
<reference evidence="1" key="1">
    <citation type="submission" date="2014-05" db="EMBL/GenBank/DDBJ databases">
        <authorList>
            <person name="Chronopoulou M."/>
        </authorList>
    </citation>
    <scope>NUCLEOTIDE SEQUENCE</scope>
    <source>
        <tissue evidence="1">Whole organism</tissue>
    </source>
</reference>
<accession>A0A0K2UBF8</accession>
<proteinExistence type="predicted"/>
<dbReference type="AlphaFoldDB" id="A0A0K2UBF8"/>
<name>A0A0K2UBF8_LEPSM</name>